<comment type="caution">
    <text evidence="7">The sequence shown here is derived from an EMBL/GenBank/DDBJ whole genome shotgun (WGS) entry which is preliminary data.</text>
</comment>
<sequence length="397" mass="44895">MKRLVCTMATIALLAGGALQAQEGEKKGGFQFTDEVTVSTTSVKDQNRAGTCWSYSGLGFFESELLRMKKGEYDLSEMFIVRNTYHDKAVDYVRYHGTMEFAGGGSFKDVVEVLRKHGIVPEEVYKGLNYGEDNHVHGELDAVTKAYVNAVIENSNKHLSTAWLRGYDGILNAYLGVPPTEFTYKGKKYTPKSYMESLGLNLDDYTYITSWTHHPFYQLCKVEIPDNWRRGDDWNVQLDEMMAIIDNSLKNGYPVAWGSDVSEKGFKWRKGVAVIPAKEGEETAGAEVLKWAEMSKEDREKALSEINGPVPEKKITQEMRQLAFDNWETTDDHGMVIVGIAKDQNGNKYYKVKNSWTASGPYKGYFYASEAFVRYKTIDIMVNKKGIPAEIAKKLKL</sequence>
<gene>
    <name evidence="7" type="ORF">AL399_01140</name>
</gene>
<dbReference type="GO" id="GO:0005737">
    <property type="term" value="C:cytoplasm"/>
    <property type="evidence" value="ECO:0007669"/>
    <property type="project" value="TreeGrafter"/>
</dbReference>
<evidence type="ECO:0000256" key="2">
    <source>
        <dbReference type="ARBA" id="ARBA00022801"/>
    </source>
</evidence>
<feature type="active site" evidence="5">
    <location>
        <position position="354"/>
    </location>
</feature>
<proteinExistence type="inferred from homology"/>
<reference evidence="7" key="1">
    <citation type="submission" date="2015-08" db="EMBL/GenBank/DDBJ databases">
        <title>Candidatus Bacteriodes Periocalifornicus.</title>
        <authorList>
            <person name="McLean J.S."/>
            <person name="Kelley S."/>
        </authorList>
    </citation>
    <scope>NUCLEOTIDE SEQUENCE [LARGE SCALE GENOMIC DNA]</scope>
    <source>
        <strain evidence="7">12B</strain>
    </source>
</reference>
<dbReference type="Proteomes" id="UP000054172">
    <property type="component" value="Unassembled WGS sequence"/>
</dbReference>
<dbReference type="Pfam" id="PF03051">
    <property type="entry name" value="Peptidase_C1_2"/>
    <property type="match status" value="2"/>
</dbReference>
<dbReference type="GO" id="GO:0006508">
    <property type="term" value="P:proteolysis"/>
    <property type="evidence" value="ECO:0007669"/>
    <property type="project" value="UniProtKB-KW"/>
</dbReference>
<dbReference type="STRING" id="1702214.AL399_01140"/>
<keyword evidence="2 4" id="KW-0378">Hydrolase</keyword>
<dbReference type="PROSITE" id="PS00139">
    <property type="entry name" value="THIOL_PROTEASE_CYS"/>
    <property type="match status" value="1"/>
</dbReference>
<evidence type="ECO:0000256" key="4">
    <source>
        <dbReference type="PIRNR" id="PIRNR005700"/>
    </source>
</evidence>
<comment type="similarity">
    <text evidence="4">Belongs to the peptidase C1 family.</text>
</comment>
<dbReference type="PANTHER" id="PTHR10363">
    <property type="entry name" value="BLEOMYCIN HYDROLASE"/>
    <property type="match status" value="1"/>
</dbReference>
<feature type="active site" evidence="5">
    <location>
        <position position="333"/>
    </location>
</feature>
<dbReference type="PATRIC" id="fig|1702214.3.peg.1701"/>
<dbReference type="InterPro" id="IPR004134">
    <property type="entry name" value="Peptidase_C1B"/>
</dbReference>
<dbReference type="Gene3D" id="3.90.70.10">
    <property type="entry name" value="Cysteine proteinases"/>
    <property type="match status" value="1"/>
</dbReference>
<dbReference type="EMBL" id="LIIK01000003">
    <property type="protein sequence ID" value="KQM09524.1"/>
    <property type="molecule type" value="Genomic_DNA"/>
</dbReference>
<evidence type="ECO:0000256" key="3">
    <source>
        <dbReference type="ARBA" id="ARBA00022807"/>
    </source>
</evidence>
<name>A0A0Q4B9R3_9BACT</name>
<protein>
    <recommendedName>
        <fullName evidence="4">Aminopeptidase</fullName>
    </recommendedName>
</protein>
<keyword evidence="3 4" id="KW-0788">Thiol protease</keyword>
<keyword evidence="8" id="KW-1185">Reference proteome</keyword>
<feature type="active site" evidence="5">
    <location>
        <position position="52"/>
    </location>
</feature>
<keyword evidence="6" id="KW-0732">Signal</keyword>
<evidence type="ECO:0000256" key="6">
    <source>
        <dbReference type="SAM" id="SignalP"/>
    </source>
</evidence>
<dbReference type="InterPro" id="IPR000169">
    <property type="entry name" value="Pept_cys_AS"/>
</dbReference>
<keyword evidence="1 4" id="KW-0645">Protease</keyword>
<feature type="chain" id="PRO_5006212566" description="Aminopeptidase" evidence="6">
    <location>
        <begin position="22"/>
        <end position="397"/>
    </location>
</feature>
<dbReference type="InterPro" id="IPR038765">
    <property type="entry name" value="Papain-like_cys_pep_sf"/>
</dbReference>
<dbReference type="PANTHER" id="PTHR10363:SF2">
    <property type="entry name" value="BLEOMYCIN HYDROLASE"/>
    <property type="match status" value="1"/>
</dbReference>
<dbReference type="GO" id="GO:0043418">
    <property type="term" value="P:homocysteine catabolic process"/>
    <property type="evidence" value="ECO:0007669"/>
    <property type="project" value="TreeGrafter"/>
</dbReference>
<evidence type="ECO:0000256" key="5">
    <source>
        <dbReference type="PIRSR" id="PIRSR005700-1"/>
    </source>
</evidence>
<evidence type="ECO:0000313" key="7">
    <source>
        <dbReference type="EMBL" id="KQM09524.1"/>
    </source>
</evidence>
<keyword evidence="4 7" id="KW-0031">Aminopeptidase</keyword>
<accession>A0A0Q4B9R3</accession>
<dbReference type="PIRSF" id="PIRSF005700">
    <property type="entry name" value="PepC"/>
    <property type="match status" value="1"/>
</dbReference>
<dbReference type="GO" id="GO:0070005">
    <property type="term" value="F:cysteine-type aminopeptidase activity"/>
    <property type="evidence" value="ECO:0007669"/>
    <property type="project" value="InterPro"/>
</dbReference>
<dbReference type="SUPFAM" id="SSF54001">
    <property type="entry name" value="Cysteine proteinases"/>
    <property type="match status" value="1"/>
</dbReference>
<evidence type="ECO:0000313" key="8">
    <source>
        <dbReference type="Proteomes" id="UP000054172"/>
    </source>
</evidence>
<dbReference type="GO" id="GO:0009636">
    <property type="term" value="P:response to toxic substance"/>
    <property type="evidence" value="ECO:0007669"/>
    <property type="project" value="TreeGrafter"/>
</dbReference>
<evidence type="ECO:0000256" key="1">
    <source>
        <dbReference type="ARBA" id="ARBA00022670"/>
    </source>
</evidence>
<organism evidence="7 8">
    <name type="scientific">Candidatus [Bacteroides] periocalifornicus</name>
    <dbReference type="NCBI Taxonomy" id="1702214"/>
    <lineage>
        <taxon>Bacteria</taxon>
        <taxon>Pseudomonadati</taxon>
        <taxon>Bacteroidota</taxon>
    </lineage>
</organism>
<dbReference type="AlphaFoldDB" id="A0A0Q4B9R3"/>
<feature type="signal peptide" evidence="6">
    <location>
        <begin position="1"/>
        <end position="21"/>
    </location>
</feature>